<dbReference type="Pfam" id="PF05699">
    <property type="entry name" value="Dimer_Tnp_hAT"/>
    <property type="match status" value="1"/>
</dbReference>
<sequence length="164" mass="18606">MAYFIKNKLNDYWSILNYDELTRIASVLNPTSKLTTFLLSTKKDAVIISLQNMMNQYKLLALTSTSFVSLISQQTIIPPLAKELELYISTPPISSSIQNAQDFLAIQATSVPCEEAFFIASKILFKLQNRLNSKTAHASLCLKNWINNNIDIKLYKINQILNLN</sequence>
<name>A0A9N9GP66_9GLOM</name>
<dbReference type="EMBL" id="CAJVQA010005404">
    <property type="protein sequence ID" value="CAG8619848.1"/>
    <property type="molecule type" value="Genomic_DNA"/>
</dbReference>
<evidence type="ECO:0000259" key="1">
    <source>
        <dbReference type="Pfam" id="PF05699"/>
    </source>
</evidence>
<proteinExistence type="predicted"/>
<dbReference type="GO" id="GO:0046983">
    <property type="term" value="F:protein dimerization activity"/>
    <property type="evidence" value="ECO:0007669"/>
    <property type="project" value="InterPro"/>
</dbReference>
<dbReference type="SUPFAM" id="SSF53098">
    <property type="entry name" value="Ribonuclease H-like"/>
    <property type="match status" value="1"/>
</dbReference>
<dbReference type="InterPro" id="IPR012337">
    <property type="entry name" value="RNaseH-like_sf"/>
</dbReference>
<reference evidence="2" key="1">
    <citation type="submission" date="2021-06" db="EMBL/GenBank/DDBJ databases">
        <authorList>
            <person name="Kallberg Y."/>
            <person name="Tangrot J."/>
            <person name="Rosling A."/>
        </authorList>
    </citation>
    <scope>NUCLEOTIDE SEQUENCE</scope>
    <source>
        <strain evidence="2">FL966</strain>
    </source>
</reference>
<protein>
    <submittedName>
        <fullName evidence="2">8842_t:CDS:1</fullName>
    </submittedName>
</protein>
<dbReference type="AlphaFoldDB" id="A0A9N9GP66"/>
<dbReference type="OrthoDB" id="2381924at2759"/>
<evidence type="ECO:0000313" key="3">
    <source>
        <dbReference type="Proteomes" id="UP000789759"/>
    </source>
</evidence>
<accession>A0A9N9GP66</accession>
<feature type="domain" description="HAT C-terminal dimerisation" evidence="1">
    <location>
        <begin position="100"/>
        <end position="146"/>
    </location>
</feature>
<evidence type="ECO:0000313" key="2">
    <source>
        <dbReference type="EMBL" id="CAG8619848.1"/>
    </source>
</evidence>
<keyword evidence="3" id="KW-1185">Reference proteome</keyword>
<dbReference type="Proteomes" id="UP000789759">
    <property type="component" value="Unassembled WGS sequence"/>
</dbReference>
<dbReference type="InterPro" id="IPR008906">
    <property type="entry name" value="HATC_C_dom"/>
</dbReference>
<comment type="caution">
    <text evidence="2">The sequence shown here is derived from an EMBL/GenBank/DDBJ whole genome shotgun (WGS) entry which is preliminary data.</text>
</comment>
<gene>
    <name evidence="2" type="ORF">CPELLU_LOCUS7862</name>
</gene>
<organism evidence="2 3">
    <name type="scientific">Cetraspora pellucida</name>
    <dbReference type="NCBI Taxonomy" id="1433469"/>
    <lineage>
        <taxon>Eukaryota</taxon>
        <taxon>Fungi</taxon>
        <taxon>Fungi incertae sedis</taxon>
        <taxon>Mucoromycota</taxon>
        <taxon>Glomeromycotina</taxon>
        <taxon>Glomeromycetes</taxon>
        <taxon>Diversisporales</taxon>
        <taxon>Gigasporaceae</taxon>
        <taxon>Cetraspora</taxon>
    </lineage>
</organism>